<keyword evidence="1" id="KW-0812">Transmembrane</keyword>
<keyword evidence="1" id="KW-0472">Membrane</keyword>
<organism evidence="2">
    <name type="scientific">marine sediment metagenome</name>
    <dbReference type="NCBI Taxonomy" id="412755"/>
    <lineage>
        <taxon>unclassified sequences</taxon>
        <taxon>metagenomes</taxon>
        <taxon>ecological metagenomes</taxon>
    </lineage>
</organism>
<name>A0A0F9ICP7_9ZZZZ</name>
<proteinExistence type="predicted"/>
<feature type="transmembrane region" description="Helical" evidence="1">
    <location>
        <begin position="12"/>
        <end position="32"/>
    </location>
</feature>
<keyword evidence="1" id="KW-1133">Transmembrane helix</keyword>
<comment type="caution">
    <text evidence="2">The sequence shown here is derived from an EMBL/GenBank/DDBJ whole genome shotgun (WGS) entry which is preliminary data.</text>
</comment>
<dbReference type="AlphaFoldDB" id="A0A0F9ICP7"/>
<evidence type="ECO:0000313" key="2">
    <source>
        <dbReference type="EMBL" id="KKM25366.1"/>
    </source>
</evidence>
<evidence type="ECO:0000256" key="1">
    <source>
        <dbReference type="SAM" id="Phobius"/>
    </source>
</evidence>
<sequence length="57" mass="6772">MLKKLKEKFCNYYIAQLILVAMLVVSLSYGQYKIYNVLVEIHDYVGDVFVLCQYMEK</sequence>
<gene>
    <name evidence="2" type="ORF">LCGC14_1595720</name>
</gene>
<accession>A0A0F9ICP7</accession>
<reference evidence="2" key="1">
    <citation type="journal article" date="2015" name="Nature">
        <title>Complex archaea that bridge the gap between prokaryotes and eukaryotes.</title>
        <authorList>
            <person name="Spang A."/>
            <person name="Saw J.H."/>
            <person name="Jorgensen S.L."/>
            <person name="Zaremba-Niedzwiedzka K."/>
            <person name="Martijn J."/>
            <person name="Lind A.E."/>
            <person name="van Eijk R."/>
            <person name="Schleper C."/>
            <person name="Guy L."/>
            <person name="Ettema T.J."/>
        </authorList>
    </citation>
    <scope>NUCLEOTIDE SEQUENCE</scope>
</reference>
<protein>
    <submittedName>
        <fullName evidence="2">Uncharacterized protein</fullName>
    </submittedName>
</protein>
<dbReference type="EMBL" id="LAZR01012733">
    <property type="protein sequence ID" value="KKM25366.1"/>
    <property type="molecule type" value="Genomic_DNA"/>
</dbReference>